<organism evidence="1 2">
    <name type="scientific">Paecilomyces lecythidis</name>
    <dbReference type="NCBI Taxonomy" id="3004212"/>
    <lineage>
        <taxon>Eukaryota</taxon>
        <taxon>Fungi</taxon>
        <taxon>Dikarya</taxon>
        <taxon>Ascomycota</taxon>
        <taxon>Pezizomycotina</taxon>
        <taxon>Eurotiomycetes</taxon>
        <taxon>Eurotiomycetidae</taxon>
        <taxon>Eurotiales</taxon>
        <taxon>Thermoascaceae</taxon>
        <taxon>Paecilomyces</taxon>
    </lineage>
</organism>
<accession>A0ABR3XRQ3</accession>
<keyword evidence="2" id="KW-1185">Reference proteome</keyword>
<evidence type="ECO:0000313" key="1">
    <source>
        <dbReference type="EMBL" id="KAL1878414.1"/>
    </source>
</evidence>
<gene>
    <name evidence="1" type="ORF">Plec18167_004486</name>
</gene>
<comment type="caution">
    <text evidence="1">The sequence shown here is derived from an EMBL/GenBank/DDBJ whole genome shotgun (WGS) entry which is preliminary data.</text>
</comment>
<dbReference type="Proteomes" id="UP001583193">
    <property type="component" value="Unassembled WGS sequence"/>
</dbReference>
<sequence length="113" mass="11813">MPQMKNARGSFSVRSYVPLNISLPFEEADDVALSGNISSVQFPNLKSLSFLSIESDRRLDCDSIKKSLSAAANTTNGTIYCKSGKSNSGSGLIVDAKTVIGVAAGVVGLLVTL</sequence>
<protein>
    <submittedName>
        <fullName evidence="1">Uncharacterized protein</fullName>
    </submittedName>
</protein>
<reference evidence="1 2" key="1">
    <citation type="journal article" date="2024" name="IMA Fungus">
        <title>IMA Genome - F19 : A genome assembly and annotation guide to empower mycologists, including annotated draft genome sequences of Ceratocystis pirilliformis, Diaporthe australafricana, Fusarium ophioides, Paecilomyces lecythidis, and Sporothrix stenoceras.</title>
        <authorList>
            <person name="Aylward J."/>
            <person name="Wilson A.M."/>
            <person name="Visagie C.M."/>
            <person name="Spraker J."/>
            <person name="Barnes I."/>
            <person name="Buitendag C."/>
            <person name="Ceriani C."/>
            <person name="Del Mar Angel L."/>
            <person name="du Plessis D."/>
            <person name="Fuchs T."/>
            <person name="Gasser K."/>
            <person name="Kramer D."/>
            <person name="Li W."/>
            <person name="Munsamy K."/>
            <person name="Piso A."/>
            <person name="Price J.L."/>
            <person name="Sonnekus B."/>
            <person name="Thomas C."/>
            <person name="van der Nest A."/>
            <person name="van Dijk A."/>
            <person name="van Heerden A."/>
            <person name="van Vuuren N."/>
            <person name="Yilmaz N."/>
            <person name="Duong T.A."/>
            <person name="van der Merwe N.A."/>
            <person name="Wingfield M.J."/>
            <person name="Wingfield B.D."/>
        </authorList>
    </citation>
    <scope>NUCLEOTIDE SEQUENCE [LARGE SCALE GENOMIC DNA]</scope>
    <source>
        <strain evidence="1 2">CMW 18167</strain>
    </source>
</reference>
<dbReference type="EMBL" id="JAVDPF010000012">
    <property type="protein sequence ID" value="KAL1878414.1"/>
    <property type="molecule type" value="Genomic_DNA"/>
</dbReference>
<proteinExistence type="predicted"/>
<evidence type="ECO:0000313" key="2">
    <source>
        <dbReference type="Proteomes" id="UP001583193"/>
    </source>
</evidence>
<name>A0ABR3XRQ3_9EURO</name>